<evidence type="ECO:0000256" key="3">
    <source>
        <dbReference type="ARBA" id="ARBA00011720"/>
    </source>
</evidence>
<dbReference type="InterPro" id="IPR019308">
    <property type="entry name" value="TMEM214"/>
</dbReference>
<accession>A0A835Q2M8</accession>
<evidence type="ECO:0000313" key="13">
    <source>
        <dbReference type="EMBL" id="KAG0463021.1"/>
    </source>
</evidence>
<dbReference type="EMBL" id="JADCNM010000011">
    <property type="protein sequence ID" value="KAG0463021.1"/>
    <property type="molecule type" value="Genomic_DNA"/>
</dbReference>
<evidence type="ECO:0000256" key="1">
    <source>
        <dbReference type="ARBA" id="ARBA00004477"/>
    </source>
</evidence>
<dbReference type="Proteomes" id="UP000639772">
    <property type="component" value="Chromosome 11"/>
</dbReference>
<keyword evidence="7 12" id="KW-1133">Transmembrane helix</keyword>
<evidence type="ECO:0000256" key="8">
    <source>
        <dbReference type="ARBA" id="ARBA00023136"/>
    </source>
</evidence>
<comment type="function">
    <text evidence="10">Critical mediator, in cooperation with CASP4, of endoplasmic reticulum-stress induced apoptosis. Required or the activation of CASP4 following endoplasmic reticulum stress.</text>
</comment>
<evidence type="ECO:0000256" key="5">
    <source>
        <dbReference type="ARBA" id="ARBA00022703"/>
    </source>
</evidence>
<keyword evidence="9" id="KW-0325">Glycoprotein</keyword>
<evidence type="ECO:0000256" key="9">
    <source>
        <dbReference type="ARBA" id="ARBA00023180"/>
    </source>
</evidence>
<comment type="subcellular location">
    <subcellularLocation>
        <location evidence="1">Endoplasmic reticulum membrane</location>
        <topology evidence="1">Multi-pass membrane protein</topology>
    </subcellularLocation>
</comment>
<evidence type="ECO:0000256" key="11">
    <source>
        <dbReference type="SAM" id="MobiDB-lite"/>
    </source>
</evidence>
<dbReference type="PANTHER" id="PTHR13448">
    <property type="entry name" value="TRANSMEMBRANE PROTEIN 214"/>
    <property type="match status" value="1"/>
</dbReference>
<protein>
    <submittedName>
        <fullName evidence="13">Uncharacterized protein</fullName>
    </submittedName>
</protein>
<evidence type="ECO:0000313" key="14">
    <source>
        <dbReference type="Proteomes" id="UP000639772"/>
    </source>
</evidence>
<sequence>MDTITEVQLSSAETSGGSSVAASNHGWQKVTYAKRHRRQNQAPAVAVGDQRSNGFPSNEGPNIFASVEQKAQERRRAIESAAAAAIAVSGSRPEVASADSDDEDDDSWAEGAARTEKGNEAEEAKKIKVKKPKKHKVTVQEAASKIEAADVEVFLAEVSVSYESQQDIQLMRFADYFGRAFSAVGPSQFPWNKMLRESHIAKITEVPICHIPKPVYRASVNWIAQKSPDALGDFVLWCLDGILADLASQQASAKGTKKATQHSPSKSQVAIFVVAAMSLRQKPESLISVLQKIKDNPKYEGQEKVPVIVWFVSQASQGDLVVGMHAWSHYLFPLIYGKVGNPLTRSMALDLVESILSGPKARAMLLNGVVRKGERLVPPPVFDLLMRSTFPSARVKATDRFEAIYTTLKEVALAGSPGSKATKQASQHIITYAIKAMLENNPALTLEATSVFIWCLAQSPDNYKYWEKLHFDNVGASIFVLKRLTNEWKELSTTISSIDALRETLKHLRTMNEKALAMSSDTSDIASIKEADKFCKILLGRVTPRSTCMKTSMLLILLAIALGLLVKITCNAKLYLTSVGRGNFSTIAWPPIVAFRSMNVEISGHWMAIKDNKVRFEWSFLVGLRFLQKRSLQRRISDPRGSSVSASLLKNPQIASSAFTWGTVAVLPFYTLMILAPKASLTRRVMENNVPHAALGLLYAYLLCLSWTPETLGVIFATKYFLPELPGMTKMFANEMTMASAWIHLMAVDLYAARQVFFDGLKNNVETRHSVILCLLCCPIGIFTHIITKVLTKLQKDHH</sequence>
<dbReference type="OrthoDB" id="10022292at2759"/>
<feature type="compositionally biased region" description="Polar residues" evidence="11">
    <location>
        <begin position="50"/>
        <end position="60"/>
    </location>
</feature>
<feature type="transmembrane region" description="Helical" evidence="12">
    <location>
        <begin position="770"/>
        <end position="791"/>
    </location>
</feature>
<evidence type="ECO:0000256" key="12">
    <source>
        <dbReference type="SAM" id="Phobius"/>
    </source>
</evidence>
<dbReference type="Pfam" id="PF10151">
    <property type="entry name" value="TMEM214"/>
    <property type="match status" value="1"/>
</dbReference>
<keyword evidence="5" id="KW-0053">Apoptosis</keyword>
<dbReference type="PANTHER" id="PTHR13448:SF0">
    <property type="entry name" value="TRANSMEMBRANE PROTEIN 214"/>
    <property type="match status" value="1"/>
</dbReference>
<feature type="transmembrane region" description="Helical" evidence="12">
    <location>
        <begin position="658"/>
        <end position="676"/>
    </location>
</feature>
<dbReference type="GO" id="GO:0005789">
    <property type="term" value="C:endoplasmic reticulum membrane"/>
    <property type="evidence" value="ECO:0007669"/>
    <property type="project" value="UniProtKB-SubCell"/>
</dbReference>
<feature type="transmembrane region" description="Helical" evidence="12">
    <location>
        <begin position="739"/>
        <end position="758"/>
    </location>
</feature>
<feature type="region of interest" description="Disordered" evidence="11">
    <location>
        <begin position="89"/>
        <end position="125"/>
    </location>
</feature>
<organism evidence="13 14">
    <name type="scientific">Vanilla planifolia</name>
    <name type="common">Vanilla</name>
    <dbReference type="NCBI Taxonomy" id="51239"/>
    <lineage>
        <taxon>Eukaryota</taxon>
        <taxon>Viridiplantae</taxon>
        <taxon>Streptophyta</taxon>
        <taxon>Embryophyta</taxon>
        <taxon>Tracheophyta</taxon>
        <taxon>Spermatophyta</taxon>
        <taxon>Magnoliopsida</taxon>
        <taxon>Liliopsida</taxon>
        <taxon>Asparagales</taxon>
        <taxon>Orchidaceae</taxon>
        <taxon>Vanilloideae</taxon>
        <taxon>Vanilleae</taxon>
        <taxon>Vanilla</taxon>
    </lineage>
</organism>
<comment type="similarity">
    <text evidence="2">Belongs to the TMEM214 family.</text>
</comment>
<feature type="compositionally biased region" description="Polar residues" evidence="11">
    <location>
        <begin position="1"/>
        <end position="26"/>
    </location>
</feature>
<evidence type="ECO:0000256" key="6">
    <source>
        <dbReference type="ARBA" id="ARBA00022824"/>
    </source>
</evidence>
<dbReference type="AlphaFoldDB" id="A0A835Q2M8"/>
<dbReference type="Pfam" id="PF14108">
    <property type="entry name" value="ABA4-like"/>
    <property type="match status" value="1"/>
</dbReference>
<keyword evidence="6" id="KW-0256">Endoplasmic reticulum</keyword>
<dbReference type="InterPro" id="IPR025461">
    <property type="entry name" value="ABA4-like"/>
</dbReference>
<comment type="subunit">
    <text evidence="3">Constitutively interacts with CASP4; required for the localization of procaspase 4 to the ER.</text>
</comment>
<evidence type="ECO:0000256" key="7">
    <source>
        <dbReference type="ARBA" id="ARBA00022989"/>
    </source>
</evidence>
<comment type="caution">
    <text evidence="13">The sequence shown here is derived from an EMBL/GenBank/DDBJ whole genome shotgun (WGS) entry which is preliminary data.</text>
</comment>
<reference evidence="13 14" key="1">
    <citation type="journal article" date="2020" name="Nat. Food">
        <title>A phased Vanilla planifolia genome enables genetic improvement of flavour and production.</title>
        <authorList>
            <person name="Hasing T."/>
            <person name="Tang H."/>
            <person name="Brym M."/>
            <person name="Khazi F."/>
            <person name="Huang T."/>
            <person name="Chambers A.H."/>
        </authorList>
    </citation>
    <scope>NUCLEOTIDE SEQUENCE [LARGE SCALE GENOMIC DNA]</scope>
    <source>
        <tissue evidence="13">Leaf</tissue>
    </source>
</reference>
<evidence type="ECO:0000256" key="2">
    <source>
        <dbReference type="ARBA" id="ARBA00007984"/>
    </source>
</evidence>
<feature type="compositionally biased region" description="Basic and acidic residues" evidence="11">
    <location>
        <begin position="113"/>
        <end position="125"/>
    </location>
</feature>
<keyword evidence="8 12" id="KW-0472">Membrane</keyword>
<feature type="transmembrane region" description="Helical" evidence="12">
    <location>
        <begin position="696"/>
        <end position="718"/>
    </location>
</feature>
<proteinExistence type="inferred from homology"/>
<keyword evidence="4 12" id="KW-0812">Transmembrane</keyword>
<gene>
    <name evidence="13" type="ORF">HPP92_021497</name>
</gene>
<evidence type="ECO:0000256" key="10">
    <source>
        <dbReference type="ARBA" id="ARBA00024938"/>
    </source>
</evidence>
<feature type="compositionally biased region" description="Acidic residues" evidence="11">
    <location>
        <begin position="99"/>
        <end position="108"/>
    </location>
</feature>
<feature type="region of interest" description="Disordered" evidence="11">
    <location>
        <begin position="1"/>
        <end position="63"/>
    </location>
</feature>
<name>A0A835Q2M8_VANPL</name>
<evidence type="ECO:0000256" key="4">
    <source>
        <dbReference type="ARBA" id="ARBA00022692"/>
    </source>
</evidence>
<dbReference type="GO" id="GO:0005794">
    <property type="term" value="C:Golgi apparatus"/>
    <property type="evidence" value="ECO:0007669"/>
    <property type="project" value="TreeGrafter"/>
</dbReference>